<feature type="domain" description="Cytochrome c" evidence="5">
    <location>
        <begin position="32"/>
        <end position="132"/>
    </location>
</feature>
<gene>
    <name evidence="6" type="ORF">DIT97_20060</name>
</gene>
<dbReference type="EMBL" id="DQAY01000119">
    <property type="protein sequence ID" value="HCO25203.1"/>
    <property type="molecule type" value="Genomic_DNA"/>
</dbReference>
<protein>
    <recommendedName>
        <fullName evidence="5">Cytochrome c domain-containing protein</fullName>
    </recommendedName>
</protein>
<keyword evidence="1 3" id="KW-0479">Metal-binding</keyword>
<keyword evidence="3" id="KW-0349">Heme</keyword>
<sequence>MILMIRFCLLSLLGIITLFQPVFAVEATKPAEPSREGIQFFESKIRPVLVNECYECHSLDAKKNNKLEGELLLDSGPAMLKGGDTGATIVPGDPQKSLLMAAIRHESFEMPPKNKLSDQVIADFEKWIQMGAPDPRDGKVPELKTEK</sequence>
<keyword evidence="2 3" id="KW-0408">Iron</keyword>
<evidence type="ECO:0000313" key="7">
    <source>
        <dbReference type="Proteomes" id="UP000263642"/>
    </source>
</evidence>
<dbReference type="InterPro" id="IPR009056">
    <property type="entry name" value="Cyt_c-like_dom"/>
</dbReference>
<feature type="signal peptide" evidence="4">
    <location>
        <begin position="1"/>
        <end position="24"/>
    </location>
</feature>
<dbReference type="GO" id="GO:0046872">
    <property type="term" value="F:metal ion binding"/>
    <property type="evidence" value="ECO:0007669"/>
    <property type="project" value="UniProtKB-KW"/>
</dbReference>
<feature type="chain" id="PRO_5017800559" description="Cytochrome c domain-containing protein" evidence="4">
    <location>
        <begin position="25"/>
        <end position="147"/>
    </location>
</feature>
<dbReference type="PANTHER" id="PTHR35889">
    <property type="entry name" value="CYCLOINULO-OLIGOSACCHARIDE FRUCTANOTRANSFERASE-RELATED"/>
    <property type="match status" value="1"/>
</dbReference>
<evidence type="ECO:0000256" key="1">
    <source>
        <dbReference type="ARBA" id="ARBA00022723"/>
    </source>
</evidence>
<dbReference type="Proteomes" id="UP000263642">
    <property type="component" value="Unassembled WGS sequence"/>
</dbReference>
<comment type="caution">
    <text evidence="6">The sequence shown here is derived from an EMBL/GenBank/DDBJ whole genome shotgun (WGS) entry which is preliminary data.</text>
</comment>
<reference evidence="6 7" key="1">
    <citation type="journal article" date="2018" name="Nat. Biotechnol.">
        <title>A standardized bacterial taxonomy based on genome phylogeny substantially revises the tree of life.</title>
        <authorList>
            <person name="Parks D.H."/>
            <person name="Chuvochina M."/>
            <person name="Waite D.W."/>
            <person name="Rinke C."/>
            <person name="Skarshewski A."/>
            <person name="Chaumeil P.A."/>
            <person name="Hugenholtz P."/>
        </authorList>
    </citation>
    <scope>NUCLEOTIDE SEQUENCE [LARGE SCALE GENOMIC DNA]</scope>
    <source>
        <strain evidence="6">UBA9375</strain>
    </source>
</reference>
<evidence type="ECO:0000259" key="5">
    <source>
        <dbReference type="PROSITE" id="PS51007"/>
    </source>
</evidence>
<accession>A0A3D3R8P1</accession>
<feature type="non-terminal residue" evidence="6">
    <location>
        <position position="147"/>
    </location>
</feature>
<dbReference type="PROSITE" id="PS51007">
    <property type="entry name" value="CYTC"/>
    <property type="match status" value="1"/>
</dbReference>
<dbReference type="AlphaFoldDB" id="A0A3D3R8P1"/>
<proteinExistence type="predicted"/>
<dbReference type="PANTHER" id="PTHR35889:SF3">
    <property type="entry name" value="F-BOX DOMAIN-CONTAINING PROTEIN"/>
    <property type="match status" value="1"/>
</dbReference>
<evidence type="ECO:0000256" key="3">
    <source>
        <dbReference type="PROSITE-ProRule" id="PRU00433"/>
    </source>
</evidence>
<dbReference type="GO" id="GO:0020037">
    <property type="term" value="F:heme binding"/>
    <property type="evidence" value="ECO:0007669"/>
    <property type="project" value="InterPro"/>
</dbReference>
<organism evidence="6 7">
    <name type="scientific">Gimesia maris</name>
    <dbReference type="NCBI Taxonomy" id="122"/>
    <lineage>
        <taxon>Bacteria</taxon>
        <taxon>Pseudomonadati</taxon>
        <taxon>Planctomycetota</taxon>
        <taxon>Planctomycetia</taxon>
        <taxon>Planctomycetales</taxon>
        <taxon>Planctomycetaceae</taxon>
        <taxon>Gimesia</taxon>
    </lineage>
</organism>
<evidence type="ECO:0000256" key="4">
    <source>
        <dbReference type="SAM" id="SignalP"/>
    </source>
</evidence>
<name>A0A3D3R8P1_9PLAN</name>
<keyword evidence="4" id="KW-0732">Signal</keyword>
<evidence type="ECO:0000256" key="2">
    <source>
        <dbReference type="ARBA" id="ARBA00023004"/>
    </source>
</evidence>
<dbReference type="InterPro" id="IPR011429">
    <property type="entry name" value="Cyt_c_Planctomycete-type"/>
</dbReference>
<dbReference type="GO" id="GO:0009055">
    <property type="term" value="F:electron transfer activity"/>
    <property type="evidence" value="ECO:0007669"/>
    <property type="project" value="InterPro"/>
</dbReference>
<dbReference type="Pfam" id="PF07635">
    <property type="entry name" value="PSCyt1"/>
    <property type="match status" value="1"/>
</dbReference>
<evidence type="ECO:0000313" key="6">
    <source>
        <dbReference type="EMBL" id="HCO25203.1"/>
    </source>
</evidence>